<proteinExistence type="predicted"/>
<dbReference type="Gene3D" id="2.60.40.1120">
    <property type="entry name" value="Carboxypeptidase-like, regulatory domain"/>
    <property type="match status" value="1"/>
</dbReference>
<dbReference type="OrthoDB" id="256352at2"/>
<reference evidence="1 2" key="1">
    <citation type="submission" date="2019-08" db="EMBL/GenBank/DDBJ databases">
        <title>Deep-cultivation of Planctomycetes and their phenomic and genomic characterization uncovers novel biology.</title>
        <authorList>
            <person name="Wiegand S."/>
            <person name="Jogler M."/>
            <person name="Boedeker C."/>
            <person name="Pinto D."/>
            <person name="Vollmers J."/>
            <person name="Rivas-Marin E."/>
            <person name="Kohn T."/>
            <person name="Peeters S.H."/>
            <person name="Heuer A."/>
            <person name="Rast P."/>
            <person name="Oberbeckmann S."/>
            <person name="Bunk B."/>
            <person name="Jeske O."/>
            <person name="Meyerdierks A."/>
            <person name="Storesund J.E."/>
            <person name="Kallscheuer N."/>
            <person name="Luecker S."/>
            <person name="Lage O.M."/>
            <person name="Pohl T."/>
            <person name="Merkel B.J."/>
            <person name="Hornburger P."/>
            <person name="Mueller R.-W."/>
            <person name="Bruemmer F."/>
            <person name="Labrenz M."/>
            <person name="Spormann A.M."/>
            <person name="Op den Camp H."/>
            <person name="Overmann J."/>
            <person name="Amann R."/>
            <person name="Jetten M.S.M."/>
            <person name="Mascher T."/>
            <person name="Medema M.H."/>
            <person name="Devos D.P."/>
            <person name="Kaster A.-K."/>
            <person name="Ovreas L."/>
            <person name="Rohde M."/>
            <person name="Galperin M.Y."/>
            <person name="Jogler C."/>
        </authorList>
    </citation>
    <scope>NUCLEOTIDE SEQUENCE [LARGE SCALE GENOMIC DNA]</scope>
    <source>
        <strain evidence="1 2">OJF2</strain>
    </source>
</reference>
<dbReference type="InterPro" id="IPR008969">
    <property type="entry name" value="CarboxyPept-like_regulatory"/>
</dbReference>
<evidence type="ECO:0000313" key="1">
    <source>
        <dbReference type="EMBL" id="QEH38075.1"/>
    </source>
</evidence>
<accession>A0A5B9WDD9</accession>
<keyword evidence="1" id="KW-0560">Oxidoreductase</keyword>
<dbReference type="Pfam" id="PF13620">
    <property type="entry name" value="CarboxypepD_reg"/>
    <property type="match status" value="2"/>
</dbReference>
<gene>
    <name evidence="1" type="ORF">OJF2_66730</name>
</gene>
<dbReference type="Proteomes" id="UP000324233">
    <property type="component" value="Chromosome"/>
</dbReference>
<sequence>MYSSTWTLLAISLALDLPPSADVGPVPVVGTVVDEAGKPVAGADVWLTPAVRLDDERKSGMALSWSATRSREDRTPRVLARARADGSGTFRMEIPAEIASRPDPIGLAAWATQAGHAAALHRLPPGIGAGGESVTVTLAVGPSARAEMTFRDPQGRPLVGAKIVPSVVRQVPIPAELGEAFATATDAEGRATVAGLDQSAVDAVRVSASGLGEQEIAADVSPPGTPIALAPVGKVAGRLVAPADHRGPLKGLAVRVRSRVGGFEGSGVSAEAVAPCDAAGRFEFPAIATGLLEIRVVAEGEGATPLRAIAVEDLVLEPGSAIEREVPLRPTVRVRGEVREKGPGRPIAGVLITINERDGGDAWVLSDAAGKWAALVDREVNQPFGWPMRVRVPYYIPAGSPEPPQRMPPRGVDELTLPILELARGVDVRGVVRDPDGRPVAGAEVELFMTSGDYGTFARLVRTDAEGRFLVAGVDAIGELKLRARRGSSTSGPLLAIRAKDMKEPISLMLRRSRIARLGGRVVDPSGRPIAGAVVRIQRRSLDGKAVVAIGPAADDDGATAWRTGADGRYRVGPLVAGDEYTVEASATGRLPARSGTVLLVPSGEDAVASAPDLVLPGVVAVEGRVVDRAGAPVPGAVVRQSGDGPLRTRATADIYGRFRLPGFVEGPAFAFATCDGFRRAFLPITAGSGPVTLTLIRATEPPERAYRTLPPALPPEESKALARRLFVPMAEQVLAKGTQVEKFRMFRDALDVDPLAVLEKLESLNLGDTVLNGLARAELAAALAAESFDEAVALAEAGPDAESRAAAYAAVLDAVGTADKARARSLADQAALNVRAIKSPSQRLLVSVQVADRLVDLGDRDGARSLLKEAEDLARSGKAAGAGGYELGHVAEVLGRIDLPSALRMMDEMIEDVRKVSRADRTYVFARLYGRLAHRLAADSPADAERVLDIVRKLKPDESARYIVAACARMAPKDPARARRIAETMIPPESARQIPWALGLIAGGLAATDRAAAARFLEDAFASLEALADEGKSSGLSDLADIAGAMLPLVEDVAPDRLGESLARTLALRDGRRADRPLAGEEGRVAQLAMIVAPYDRDLAARILRPAVDRIPRLRALGERDYGSWRVLAALALIDPKDAASRIEALPDDQAAGLVANTPKRYAIGYAAKLLARQGKARWSFILENLLYLYSPEQRFL</sequence>
<keyword evidence="1" id="KW-0223">Dioxygenase</keyword>
<keyword evidence="2" id="KW-1185">Reference proteome</keyword>
<dbReference type="KEGG" id="agv:OJF2_66730"/>
<name>A0A5B9WDD9_9BACT</name>
<dbReference type="AlphaFoldDB" id="A0A5B9WDD9"/>
<dbReference type="InterPro" id="IPR011990">
    <property type="entry name" value="TPR-like_helical_dom_sf"/>
</dbReference>
<dbReference type="Gene3D" id="1.25.40.10">
    <property type="entry name" value="Tetratricopeptide repeat domain"/>
    <property type="match status" value="1"/>
</dbReference>
<dbReference type="RefSeq" id="WP_148597555.1">
    <property type="nucleotide sequence ID" value="NZ_CP042997.1"/>
</dbReference>
<dbReference type="EMBL" id="CP042997">
    <property type="protein sequence ID" value="QEH38075.1"/>
    <property type="molecule type" value="Genomic_DNA"/>
</dbReference>
<organism evidence="1 2">
    <name type="scientific">Aquisphaera giovannonii</name>
    <dbReference type="NCBI Taxonomy" id="406548"/>
    <lineage>
        <taxon>Bacteria</taxon>
        <taxon>Pseudomonadati</taxon>
        <taxon>Planctomycetota</taxon>
        <taxon>Planctomycetia</taxon>
        <taxon>Isosphaerales</taxon>
        <taxon>Isosphaeraceae</taxon>
        <taxon>Aquisphaera</taxon>
    </lineage>
</organism>
<dbReference type="SUPFAM" id="SSF49464">
    <property type="entry name" value="Carboxypeptidase regulatory domain-like"/>
    <property type="match status" value="3"/>
</dbReference>
<evidence type="ECO:0000313" key="2">
    <source>
        <dbReference type="Proteomes" id="UP000324233"/>
    </source>
</evidence>
<dbReference type="GO" id="GO:0051213">
    <property type="term" value="F:dioxygenase activity"/>
    <property type="evidence" value="ECO:0007669"/>
    <property type="project" value="UniProtKB-KW"/>
</dbReference>
<protein>
    <submittedName>
        <fullName evidence="1">Dioxygenase</fullName>
    </submittedName>
</protein>